<evidence type="ECO:0000313" key="13">
    <source>
        <dbReference type="EMBL" id="BBM35554.1"/>
    </source>
</evidence>
<dbReference type="HAMAP" id="MF_00354">
    <property type="entry name" value="Idi_2"/>
    <property type="match status" value="1"/>
</dbReference>
<accession>A0A510J8R1</accession>
<feature type="binding site" evidence="11">
    <location>
        <position position="88"/>
    </location>
    <ligand>
        <name>FMN</name>
        <dbReference type="ChEBI" id="CHEBI:58210"/>
    </ligand>
</feature>
<keyword evidence="8 11" id="KW-0414">Isoprene biosynthesis</keyword>
<dbReference type="InterPro" id="IPR011179">
    <property type="entry name" value="IPdP_isomerase"/>
</dbReference>
<dbReference type="GO" id="GO:0010181">
    <property type="term" value="F:FMN binding"/>
    <property type="evidence" value="ECO:0007669"/>
    <property type="project" value="UniProtKB-UniRule"/>
</dbReference>
<organism evidence="13 14">
    <name type="scientific">Pseudoleptotrichia goodfellowii</name>
    <dbReference type="NCBI Taxonomy" id="157692"/>
    <lineage>
        <taxon>Bacteria</taxon>
        <taxon>Fusobacteriati</taxon>
        <taxon>Fusobacteriota</taxon>
        <taxon>Fusobacteriia</taxon>
        <taxon>Fusobacteriales</taxon>
        <taxon>Leptotrichiaceae</taxon>
        <taxon>Pseudoleptotrichia</taxon>
    </lineage>
</organism>
<evidence type="ECO:0000256" key="4">
    <source>
        <dbReference type="ARBA" id="ARBA00022643"/>
    </source>
</evidence>
<evidence type="ECO:0000256" key="9">
    <source>
        <dbReference type="ARBA" id="ARBA00023235"/>
    </source>
</evidence>
<feature type="binding site" evidence="11">
    <location>
        <position position="203"/>
    </location>
    <ligand>
        <name>FMN</name>
        <dbReference type="ChEBI" id="CHEBI:58210"/>
    </ligand>
</feature>
<keyword evidence="6 11" id="KW-0460">Magnesium</keyword>
<dbReference type="NCBIfam" id="TIGR02151">
    <property type="entry name" value="IPP_isom_2"/>
    <property type="match status" value="1"/>
</dbReference>
<evidence type="ECO:0000256" key="5">
    <source>
        <dbReference type="ARBA" id="ARBA00022723"/>
    </source>
</evidence>
<dbReference type="RefSeq" id="WP_026737093.1">
    <property type="nucleotide sequence ID" value="NZ_AP019822.1"/>
</dbReference>
<dbReference type="InterPro" id="IPR000262">
    <property type="entry name" value="FMN-dep_DH"/>
</dbReference>
<reference evidence="13 14" key="1">
    <citation type="submission" date="2019-07" db="EMBL/GenBank/DDBJ databases">
        <title>Complete Genome Sequence of Leptotrichia goodfellowii Strain JCM 16774.</title>
        <authorList>
            <person name="Watanabe S."/>
            <person name="Cui L."/>
        </authorList>
    </citation>
    <scope>NUCLEOTIDE SEQUENCE [LARGE SCALE GENOMIC DNA]</scope>
    <source>
        <strain evidence="13 14">JCM16774</strain>
    </source>
</reference>
<feature type="domain" description="FMN-dependent dehydrogenase" evidence="12">
    <location>
        <begin position="158"/>
        <end position="317"/>
    </location>
</feature>
<dbReference type="CDD" id="cd02811">
    <property type="entry name" value="IDI-2_FMN"/>
    <property type="match status" value="1"/>
</dbReference>
<gene>
    <name evidence="11" type="primary">fni</name>
    <name evidence="13" type="ORF">JCM16774_0479</name>
</gene>
<evidence type="ECO:0000256" key="2">
    <source>
        <dbReference type="ARBA" id="ARBA00022490"/>
    </source>
</evidence>
<dbReference type="GO" id="GO:0070402">
    <property type="term" value="F:NADPH binding"/>
    <property type="evidence" value="ECO:0007669"/>
    <property type="project" value="UniProtKB-UniRule"/>
</dbReference>
<dbReference type="SUPFAM" id="SSF51395">
    <property type="entry name" value="FMN-linked oxidoreductases"/>
    <property type="match status" value="1"/>
</dbReference>
<keyword evidence="9 11" id="KW-0413">Isomerase</keyword>
<comment type="similarity">
    <text evidence="11">Belongs to the IPP isomerase type 2 family.</text>
</comment>
<protein>
    <recommendedName>
        <fullName evidence="11">Isopentenyl-diphosphate delta-isomerase</fullName>
        <shortName evidence="11">IPP isomerase</shortName>
        <ecNumber evidence="11">5.3.3.2</ecNumber>
    </recommendedName>
    <alternativeName>
        <fullName evidence="11">Isopentenyl diphosphate:dimethylallyl diphosphate isomerase</fullName>
    </alternativeName>
    <alternativeName>
        <fullName evidence="11">Isopentenyl pyrophosphate isomerase</fullName>
    </alternativeName>
    <alternativeName>
        <fullName evidence="11">Type 2 isopentenyl diphosphate isomerase</fullName>
        <shortName evidence="11">IDI-2</shortName>
    </alternativeName>
</protein>
<feature type="binding site" evidence="11">
    <location>
        <begin position="274"/>
        <end position="275"/>
    </location>
    <ligand>
        <name>FMN</name>
        <dbReference type="ChEBI" id="CHEBI:58210"/>
    </ligand>
</feature>
<feature type="binding site" evidence="11">
    <location>
        <position position="147"/>
    </location>
    <ligand>
        <name>Mg(2+)</name>
        <dbReference type="ChEBI" id="CHEBI:18420"/>
    </ligand>
</feature>
<comment type="cofactor">
    <cofactor evidence="11">
        <name>Mg(2+)</name>
        <dbReference type="ChEBI" id="CHEBI:18420"/>
    </cofactor>
</comment>
<dbReference type="Proteomes" id="UP000321606">
    <property type="component" value="Chromosome"/>
</dbReference>
<dbReference type="PIRSF" id="PIRSF003314">
    <property type="entry name" value="IPP_isomerase"/>
    <property type="match status" value="1"/>
</dbReference>
<comment type="cofactor">
    <cofactor evidence="1 11">
        <name>FMN</name>
        <dbReference type="ChEBI" id="CHEBI:58210"/>
    </cofactor>
</comment>
<evidence type="ECO:0000256" key="8">
    <source>
        <dbReference type="ARBA" id="ARBA00023229"/>
    </source>
</evidence>
<dbReference type="Pfam" id="PF01070">
    <property type="entry name" value="FMN_dh"/>
    <property type="match status" value="1"/>
</dbReference>
<comment type="subunit">
    <text evidence="10 11">Homooctamer. Dimer of tetramers.</text>
</comment>
<dbReference type="AlphaFoldDB" id="A0A510J8R1"/>
<feature type="binding site" evidence="11">
    <location>
        <position position="116"/>
    </location>
    <ligand>
        <name>FMN</name>
        <dbReference type="ChEBI" id="CHEBI:58210"/>
    </ligand>
</feature>
<dbReference type="EC" id="5.3.3.2" evidence="11"/>
<evidence type="ECO:0000256" key="6">
    <source>
        <dbReference type="ARBA" id="ARBA00022842"/>
    </source>
</evidence>
<comment type="subcellular location">
    <subcellularLocation>
        <location evidence="11">Cytoplasm</location>
    </subcellularLocation>
</comment>
<dbReference type="GO" id="GO:0000287">
    <property type="term" value="F:magnesium ion binding"/>
    <property type="evidence" value="ECO:0007669"/>
    <property type="project" value="UniProtKB-UniRule"/>
</dbReference>
<dbReference type="GO" id="GO:0005737">
    <property type="term" value="C:cytoplasm"/>
    <property type="evidence" value="ECO:0007669"/>
    <property type="project" value="UniProtKB-SubCell"/>
</dbReference>
<comment type="cofactor">
    <cofactor evidence="11">
        <name>NADPH</name>
        <dbReference type="ChEBI" id="CHEBI:57783"/>
    </cofactor>
</comment>
<evidence type="ECO:0000259" key="12">
    <source>
        <dbReference type="Pfam" id="PF01070"/>
    </source>
</evidence>
<dbReference type="KEGG" id="lgo:JCM16774_0479"/>
<feature type="binding site" evidence="11">
    <location>
        <position position="146"/>
    </location>
    <ligand>
        <name>substrate</name>
    </ligand>
</feature>
<sequence>MNRKDEHIRYALKYESPYNSFDDMELIHQSVPKFNIDEIDISARFAGNDFECPFFINAMTGGSEKGKEINRKLAKVAEECGILFVTGSYSAALKNSDDNSFKIVKEENKKLLLGTNIGADKDYTAGLKAIEDLKPLFLQIHVNVMQELIMPEGSKNFKDWRKNIEGFVKNIKIPLILKEVGFGMSEETVKIGMESGIKTFDISGRGGTSFAYIENMRRKNSLSYLDEWGQTTVTSLLSVKKYADNIEIIASGGVRNPLDIIKSLVLGAKGVGISGTVLRLAEKNTVEEMIEIVNSWKEECKMIMCALNAQNLEELKKVKYILYGKVKEFSEGYFK</sequence>
<dbReference type="GO" id="GO:0004452">
    <property type="term" value="F:isopentenyl-diphosphate delta-isomerase activity"/>
    <property type="evidence" value="ECO:0007669"/>
    <property type="project" value="UniProtKB-UniRule"/>
</dbReference>
<comment type="function">
    <text evidence="11">Involved in the biosynthesis of isoprenoids. Catalyzes the 1,3-allylic rearrangement of the homoallylic substrate isopentenyl (IPP) to its allylic isomer, dimethylallyl diphosphate (DMAPP).</text>
</comment>
<dbReference type="GO" id="GO:0016491">
    <property type="term" value="F:oxidoreductase activity"/>
    <property type="evidence" value="ECO:0007669"/>
    <property type="project" value="InterPro"/>
</dbReference>
<feature type="binding site" evidence="11">
    <location>
        <position position="208"/>
    </location>
    <ligand>
        <name>FMN</name>
        <dbReference type="ChEBI" id="CHEBI:58210"/>
    </ligand>
</feature>
<keyword evidence="5 11" id="KW-0479">Metal-binding</keyword>
<keyword evidence="4 11" id="KW-0288">FMN</keyword>
<dbReference type="PANTHER" id="PTHR43665:SF1">
    <property type="entry name" value="ISOPENTENYL-DIPHOSPHATE DELTA-ISOMERASE"/>
    <property type="match status" value="1"/>
</dbReference>
<evidence type="ECO:0000256" key="11">
    <source>
        <dbReference type="HAMAP-Rule" id="MF_00354"/>
    </source>
</evidence>
<feature type="binding site" evidence="11">
    <location>
        <begin position="58"/>
        <end position="60"/>
    </location>
    <ligand>
        <name>FMN</name>
        <dbReference type="ChEBI" id="CHEBI:58210"/>
    </ligand>
</feature>
<dbReference type="EMBL" id="AP019822">
    <property type="protein sequence ID" value="BBM35554.1"/>
    <property type="molecule type" value="Genomic_DNA"/>
</dbReference>
<keyword evidence="7 11" id="KW-0521">NADP</keyword>
<dbReference type="InterPro" id="IPR013785">
    <property type="entry name" value="Aldolase_TIM"/>
</dbReference>
<comment type="caution">
    <text evidence="11">Lacks conserved residue(s) required for the propagation of feature annotation.</text>
</comment>
<dbReference type="STRING" id="714315.GCA_000516535_00482"/>
<evidence type="ECO:0000256" key="10">
    <source>
        <dbReference type="ARBA" id="ARBA00025810"/>
    </source>
</evidence>
<evidence type="ECO:0000256" key="3">
    <source>
        <dbReference type="ARBA" id="ARBA00022630"/>
    </source>
</evidence>
<evidence type="ECO:0000256" key="7">
    <source>
        <dbReference type="ARBA" id="ARBA00022857"/>
    </source>
</evidence>
<keyword evidence="3 11" id="KW-0285">Flavoprotein</keyword>
<dbReference type="Gene3D" id="3.20.20.70">
    <property type="entry name" value="Aldolase class I"/>
    <property type="match status" value="1"/>
</dbReference>
<feature type="binding site" evidence="11">
    <location>
        <begin position="253"/>
        <end position="255"/>
    </location>
    <ligand>
        <name>FMN</name>
        <dbReference type="ChEBI" id="CHEBI:58210"/>
    </ligand>
</feature>
<dbReference type="PANTHER" id="PTHR43665">
    <property type="entry name" value="ISOPENTENYL-DIPHOSPHATE DELTA-ISOMERASE"/>
    <property type="match status" value="1"/>
</dbReference>
<evidence type="ECO:0000256" key="1">
    <source>
        <dbReference type="ARBA" id="ARBA00001917"/>
    </source>
</evidence>
<keyword evidence="2 11" id="KW-0963">Cytoplasm</keyword>
<name>A0A510J8R1_9FUSO</name>
<comment type="catalytic activity">
    <reaction evidence="11">
        <text>isopentenyl diphosphate = dimethylallyl diphosphate</text>
        <dbReference type="Rhea" id="RHEA:23284"/>
        <dbReference type="ChEBI" id="CHEBI:57623"/>
        <dbReference type="ChEBI" id="CHEBI:128769"/>
        <dbReference type="EC" id="5.3.3.2"/>
    </reaction>
</comment>
<feature type="binding site" evidence="11">
    <location>
        <position position="178"/>
    </location>
    <ligand>
        <name>FMN</name>
        <dbReference type="ChEBI" id="CHEBI:58210"/>
    </ligand>
</feature>
<proteinExistence type="inferred from homology"/>
<dbReference type="GO" id="GO:0008299">
    <property type="term" value="P:isoprenoid biosynthetic process"/>
    <property type="evidence" value="ECO:0007669"/>
    <property type="project" value="UniProtKB-UniRule"/>
</dbReference>
<dbReference type="OrthoDB" id="9795032at2"/>
<evidence type="ECO:0000313" key="14">
    <source>
        <dbReference type="Proteomes" id="UP000321606"/>
    </source>
</evidence>
<feature type="binding site" evidence="11">
    <location>
        <begin position="3"/>
        <end position="4"/>
    </location>
    <ligand>
        <name>substrate</name>
    </ligand>
</feature>